<evidence type="ECO:0000313" key="14">
    <source>
        <dbReference type="Proteomes" id="UP001500957"/>
    </source>
</evidence>
<evidence type="ECO:0000256" key="3">
    <source>
        <dbReference type="ARBA" id="ARBA00006751"/>
    </source>
</evidence>
<dbReference type="EMBL" id="BAAAHE010000006">
    <property type="protein sequence ID" value="GAA0606806.1"/>
    <property type="molecule type" value="Genomic_DNA"/>
</dbReference>
<dbReference type="NCBIfam" id="NF006054">
    <property type="entry name" value="PRK08202.1"/>
    <property type="match status" value="1"/>
</dbReference>
<evidence type="ECO:0000256" key="5">
    <source>
        <dbReference type="ARBA" id="ARBA00011886"/>
    </source>
</evidence>
<dbReference type="PIRSF" id="PIRSF000477">
    <property type="entry name" value="PurNPase"/>
    <property type="match status" value="1"/>
</dbReference>
<dbReference type="InterPro" id="IPR011268">
    <property type="entry name" value="Purine_phosphorylase"/>
</dbReference>
<evidence type="ECO:0000256" key="9">
    <source>
        <dbReference type="ARBA" id="ARBA00031036"/>
    </source>
</evidence>
<evidence type="ECO:0000259" key="12">
    <source>
        <dbReference type="Pfam" id="PF01048"/>
    </source>
</evidence>
<dbReference type="InterPro" id="IPR011269">
    <property type="entry name" value="PUNP"/>
</dbReference>
<evidence type="ECO:0000256" key="4">
    <source>
        <dbReference type="ARBA" id="ARBA00011233"/>
    </source>
</evidence>
<evidence type="ECO:0000256" key="6">
    <source>
        <dbReference type="ARBA" id="ARBA00013834"/>
    </source>
</evidence>
<gene>
    <name evidence="13" type="ORF">GCM10009547_05970</name>
</gene>
<dbReference type="Proteomes" id="UP001500957">
    <property type="component" value="Unassembled WGS sequence"/>
</dbReference>
<keyword evidence="7 11" id="KW-0328">Glycosyltransferase</keyword>
<evidence type="ECO:0000256" key="1">
    <source>
        <dbReference type="ARBA" id="ARBA00002678"/>
    </source>
</evidence>
<dbReference type="InterPro" id="IPR035994">
    <property type="entry name" value="Nucleoside_phosphorylase_sf"/>
</dbReference>
<comment type="catalytic activity">
    <reaction evidence="10">
        <text>a purine 2'-deoxy-D-ribonucleoside + phosphate = a purine nucleobase + 2-deoxy-alpha-D-ribose 1-phosphate</text>
        <dbReference type="Rhea" id="RHEA:36431"/>
        <dbReference type="ChEBI" id="CHEBI:26386"/>
        <dbReference type="ChEBI" id="CHEBI:43474"/>
        <dbReference type="ChEBI" id="CHEBI:57259"/>
        <dbReference type="ChEBI" id="CHEBI:142361"/>
        <dbReference type="EC" id="2.4.2.1"/>
    </reaction>
</comment>
<comment type="subunit">
    <text evidence="4">Homotrimer.</text>
</comment>
<dbReference type="SUPFAM" id="SSF53167">
    <property type="entry name" value="Purine and uridine phosphorylases"/>
    <property type="match status" value="1"/>
</dbReference>
<evidence type="ECO:0000256" key="8">
    <source>
        <dbReference type="ARBA" id="ARBA00022679"/>
    </source>
</evidence>
<comment type="function">
    <text evidence="1">The purine nucleoside phosphorylases catalyze the phosphorolytic breakdown of the N-glycosidic bond in the beta-(deoxy)ribonucleoside molecules, with the formation of the corresponding free purine bases and pentose-1-phosphate. Cleaves guanosine, inosine, 2'-deoxyguanosine and 2'-deoxyinosine.</text>
</comment>
<evidence type="ECO:0000256" key="2">
    <source>
        <dbReference type="ARBA" id="ARBA00005058"/>
    </source>
</evidence>
<organism evidence="13 14">
    <name type="scientific">Sporichthya brevicatena</name>
    <dbReference type="NCBI Taxonomy" id="171442"/>
    <lineage>
        <taxon>Bacteria</taxon>
        <taxon>Bacillati</taxon>
        <taxon>Actinomycetota</taxon>
        <taxon>Actinomycetes</taxon>
        <taxon>Sporichthyales</taxon>
        <taxon>Sporichthyaceae</taxon>
        <taxon>Sporichthya</taxon>
    </lineage>
</organism>
<comment type="caution">
    <text evidence="13">The sequence shown here is derived from an EMBL/GenBank/DDBJ whole genome shotgun (WGS) entry which is preliminary data.</text>
</comment>
<dbReference type="PANTHER" id="PTHR11904">
    <property type="entry name" value="METHYLTHIOADENOSINE/PURINE NUCLEOSIDE PHOSPHORYLASE"/>
    <property type="match status" value="1"/>
</dbReference>
<evidence type="ECO:0000256" key="11">
    <source>
        <dbReference type="PIRNR" id="PIRNR000477"/>
    </source>
</evidence>
<comment type="pathway">
    <text evidence="2 11">Purine metabolism; purine nucleoside salvage.</text>
</comment>
<name>A0ABN1G9I1_9ACTN</name>
<comment type="similarity">
    <text evidence="3 11">Belongs to the PNP/MTAP phosphorylase family.</text>
</comment>
<dbReference type="NCBIfam" id="TIGR01697">
    <property type="entry name" value="PNPH-PUNA-XAPA"/>
    <property type="match status" value="1"/>
</dbReference>
<accession>A0ABN1G9I1</accession>
<proteinExistence type="inferred from homology"/>
<dbReference type="InterPro" id="IPR000845">
    <property type="entry name" value="Nucleoside_phosphorylase_d"/>
</dbReference>
<dbReference type="CDD" id="cd09009">
    <property type="entry name" value="PNP-EcPNPII_like"/>
    <property type="match status" value="1"/>
</dbReference>
<dbReference type="Pfam" id="PF01048">
    <property type="entry name" value="PNP_UDP_1"/>
    <property type="match status" value="1"/>
</dbReference>
<dbReference type="EC" id="2.4.2.1" evidence="5 11"/>
<sequence>MNPAVSHASDREADPYALAATAAEQLRARTGPVDLAVVLGSGWNGVVPALGGDTDGIPMSDLAGFAAPTAAGHAGRVHVLDAGPRRVLVLAGRTHFYEHRDPVAVVHGVRTAAAAGARAVVLTNAAGGLRPEWPSGTPVLIADHLNLTGATPLQGARFVDLTDAYSPALRAHARAVRPTLPEGVYAQFTGPQYETPAEVRMAGLLGADLVGMSTALETIAAREAGLEVLGLSLVTNPAAGIGTALDHDDVLATGRAAAEELGALLAEILTTWPA</sequence>
<feature type="domain" description="Nucleoside phosphorylase" evidence="12">
    <location>
        <begin position="36"/>
        <end position="269"/>
    </location>
</feature>
<dbReference type="Gene3D" id="3.40.50.1580">
    <property type="entry name" value="Nucleoside phosphorylase domain"/>
    <property type="match status" value="1"/>
</dbReference>
<keyword evidence="8 11" id="KW-0808">Transferase</keyword>
<dbReference type="NCBIfam" id="TIGR01698">
    <property type="entry name" value="PUNP"/>
    <property type="match status" value="1"/>
</dbReference>
<evidence type="ECO:0000313" key="13">
    <source>
        <dbReference type="EMBL" id="GAA0606806.1"/>
    </source>
</evidence>
<evidence type="ECO:0000256" key="7">
    <source>
        <dbReference type="ARBA" id="ARBA00022676"/>
    </source>
</evidence>
<dbReference type="PANTHER" id="PTHR11904:SF9">
    <property type="entry name" value="PURINE NUCLEOSIDE PHOSPHORYLASE-RELATED"/>
    <property type="match status" value="1"/>
</dbReference>
<evidence type="ECO:0000256" key="10">
    <source>
        <dbReference type="ARBA" id="ARBA00048556"/>
    </source>
</evidence>
<protein>
    <recommendedName>
        <fullName evidence="6 11">Purine nucleoside phosphorylase</fullName>
        <ecNumber evidence="5 11">2.4.2.1</ecNumber>
    </recommendedName>
    <alternativeName>
        <fullName evidence="9 11">Inosine-guanosine phosphorylase</fullName>
    </alternativeName>
</protein>
<keyword evidence="14" id="KW-1185">Reference proteome</keyword>
<reference evidence="13 14" key="1">
    <citation type="journal article" date="2019" name="Int. J. Syst. Evol. Microbiol.">
        <title>The Global Catalogue of Microorganisms (GCM) 10K type strain sequencing project: providing services to taxonomists for standard genome sequencing and annotation.</title>
        <authorList>
            <consortium name="The Broad Institute Genomics Platform"/>
            <consortium name="The Broad Institute Genome Sequencing Center for Infectious Disease"/>
            <person name="Wu L."/>
            <person name="Ma J."/>
        </authorList>
    </citation>
    <scope>NUCLEOTIDE SEQUENCE [LARGE SCALE GENOMIC DNA]</scope>
    <source>
        <strain evidence="13 14">JCM 10671</strain>
    </source>
</reference>